<reference evidence="1 2" key="1">
    <citation type="submission" date="2021-06" db="EMBL/GenBank/DDBJ databases">
        <authorList>
            <person name="Kallberg Y."/>
            <person name="Tangrot J."/>
            <person name="Rosling A."/>
        </authorList>
    </citation>
    <scope>NUCLEOTIDE SEQUENCE [LARGE SCALE GENOMIC DNA]</scope>
    <source>
        <strain evidence="1 2">120-4 pot B 10/14</strain>
    </source>
</reference>
<feature type="non-terminal residue" evidence="1">
    <location>
        <position position="74"/>
    </location>
</feature>
<keyword evidence="2" id="KW-1185">Reference proteome</keyword>
<accession>A0ABN7V7Z9</accession>
<evidence type="ECO:0000313" key="2">
    <source>
        <dbReference type="Proteomes" id="UP000789901"/>
    </source>
</evidence>
<comment type="caution">
    <text evidence="1">The sequence shown here is derived from an EMBL/GenBank/DDBJ whole genome shotgun (WGS) entry which is preliminary data.</text>
</comment>
<protein>
    <submittedName>
        <fullName evidence="1">31370_t:CDS:1</fullName>
    </submittedName>
</protein>
<sequence>MAVQLKKGLEVHKSSKYTIDLFIEVFKSDFKYKENVEVKNTLDATAKLNLAKDYENGQGVTKNVTLGEVVWCFK</sequence>
<dbReference type="Proteomes" id="UP000789901">
    <property type="component" value="Unassembled WGS sequence"/>
</dbReference>
<dbReference type="EMBL" id="CAJVQB010010672">
    <property type="protein sequence ID" value="CAG8741923.1"/>
    <property type="molecule type" value="Genomic_DNA"/>
</dbReference>
<name>A0ABN7V7Z9_GIGMA</name>
<organism evidence="1 2">
    <name type="scientific">Gigaspora margarita</name>
    <dbReference type="NCBI Taxonomy" id="4874"/>
    <lineage>
        <taxon>Eukaryota</taxon>
        <taxon>Fungi</taxon>
        <taxon>Fungi incertae sedis</taxon>
        <taxon>Mucoromycota</taxon>
        <taxon>Glomeromycotina</taxon>
        <taxon>Glomeromycetes</taxon>
        <taxon>Diversisporales</taxon>
        <taxon>Gigasporaceae</taxon>
        <taxon>Gigaspora</taxon>
    </lineage>
</organism>
<evidence type="ECO:0000313" key="1">
    <source>
        <dbReference type="EMBL" id="CAG8741923.1"/>
    </source>
</evidence>
<gene>
    <name evidence="1" type="ORF">GMARGA_LOCUS15476</name>
</gene>
<proteinExistence type="predicted"/>